<dbReference type="eggNOG" id="COG4959">
    <property type="taxonomic scope" value="Bacteria"/>
</dbReference>
<gene>
    <name evidence="2" type="ORF">HY3_10050</name>
</gene>
<evidence type="ECO:0000313" key="2">
    <source>
        <dbReference type="EMBL" id="RAN34830.1"/>
    </source>
</evidence>
<name>A0A062TW67_9PROT</name>
<dbReference type="STRING" id="1280941.HY2_08675"/>
<dbReference type="GO" id="GO:0004252">
    <property type="term" value="F:serine-type endopeptidase activity"/>
    <property type="evidence" value="ECO:0007669"/>
    <property type="project" value="InterPro"/>
</dbReference>
<feature type="domain" description="Peptidase S26" evidence="1">
    <location>
        <begin position="8"/>
        <end position="163"/>
    </location>
</feature>
<dbReference type="InterPro" id="IPR036286">
    <property type="entry name" value="LexA/Signal_pep-like_sf"/>
</dbReference>
<dbReference type="GO" id="GO:0006465">
    <property type="term" value="P:signal peptide processing"/>
    <property type="evidence" value="ECO:0007669"/>
    <property type="project" value="InterPro"/>
</dbReference>
<dbReference type="EMBL" id="AWFB01000008">
    <property type="protein sequence ID" value="RAN34830.1"/>
    <property type="molecule type" value="Genomic_DNA"/>
</dbReference>
<evidence type="ECO:0000313" key="3">
    <source>
        <dbReference type="Proteomes" id="UP000249123"/>
    </source>
</evidence>
<dbReference type="SUPFAM" id="SSF51306">
    <property type="entry name" value="LexA/Signal peptidase"/>
    <property type="match status" value="1"/>
</dbReference>
<dbReference type="RefSeq" id="WP_051594653.1">
    <property type="nucleotide sequence ID" value="NZ_AWFA01000006.1"/>
</dbReference>
<dbReference type="AlphaFoldDB" id="A0A062TW67"/>
<sequence>MKRRTALILLGIAIGLIGSASVIADQKRLIWNRTQSAPIGLYWRSDGPLTLNGWAVVSAKSEAARWTSSHGFTGADWPLVKRIAGLPGDEICRENQTILINQTVVAEALVEAPAGLKLPRWQGCHVLRNGEVFLLNDHPRSLDGRYFGIMQDSDLEGVATLLWEQR</sequence>
<organism evidence="2 3">
    <name type="scientific">Hyphomonas pacifica</name>
    <dbReference type="NCBI Taxonomy" id="1280941"/>
    <lineage>
        <taxon>Bacteria</taxon>
        <taxon>Pseudomonadati</taxon>
        <taxon>Pseudomonadota</taxon>
        <taxon>Alphaproteobacteria</taxon>
        <taxon>Hyphomonadales</taxon>
        <taxon>Hyphomonadaceae</taxon>
        <taxon>Hyphomonas</taxon>
    </lineage>
</organism>
<dbReference type="Pfam" id="PF10502">
    <property type="entry name" value="Peptidase_S26"/>
    <property type="match status" value="1"/>
</dbReference>
<dbReference type="MEROPS" id="S26.014"/>
<reference evidence="2 3" key="1">
    <citation type="submission" date="2013-04" db="EMBL/GenBank/DDBJ databases">
        <title>Hyphomonas sp. T24B3 Genome Sequencing.</title>
        <authorList>
            <person name="Lai Q."/>
            <person name="Shao Z."/>
        </authorList>
    </citation>
    <scope>NUCLEOTIDE SEQUENCE [LARGE SCALE GENOMIC DNA]</scope>
    <source>
        <strain evidence="2 3">T24B3</strain>
    </source>
</reference>
<dbReference type="InterPro" id="IPR019533">
    <property type="entry name" value="Peptidase_S26"/>
</dbReference>
<evidence type="ECO:0000259" key="1">
    <source>
        <dbReference type="Pfam" id="PF10502"/>
    </source>
</evidence>
<accession>A0A062TW67</accession>
<comment type="caution">
    <text evidence="2">The sequence shown here is derived from an EMBL/GenBank/DDBJ whole genome shotgun (WGS) entry which is preliminary data.</text>
</comment>
<proteinExistence type="predicted"/>
<dbReference type="Gene3D" id="2.10.109.10">
    <property type="entry name" value="Umud Fragment, subunit A"/>
    <property type="match status" value="1"/>
</dbReference>
<protein>
    <recommendedName>
        <fullName evidence="1">Peptidase S26 domain-containing protein</fullName>
    </recommendedName>
</protein>
<keyword evidence="3" id="KW-1185">Reference proteome</keyword>
<dbReference type="Proteomes" id="UP000249123">
    <property type="component" value="Unassembled WGS sequence"/>
</dbReference>